<feature type="compositionally biased region" description="Basic and acidic residues" evidence="1">
    <location>
        <begin position="7"/>
        <end position="20"/>
    </location>
</feature>
<keyword evidence="3" id="KW-1185">Reference proteome</keyword>
<organism evidence="2 3">
    <name type="scientific">Tulasnella calospora MUT 4182</name>
    <dbReference type="NCBI Taxonomy" id="1051891"/>
    <lineage>
        <taxon>Eukaryota</taxon>
        <taxon>Fungi</taxon>
        <taxon>Dikarya</taxon>
        <taxon>Basidiomycota</taxon>
        <taxon>Agaricomycotina</taxon>
        <taxon>Agaricomycetes</taxon>
        <taxon>Cantharellales</taxon>
        <taxon>Tulasnellaceae</taxon>
        <taxon>Tulasnella</taxon>
    </lineage>
</organism>
<feature type="region of interest" description="Disordered" evidence="1">
    <location>
        <begin position="1"/>
        <end position="20"/>
    </location>
</feature>
<reference evidence="2 3" key="1">
    <citation type="submission" date="2014-04" db="EMBL/GenBank/DDBJ databases">
        <authorList>
            <consortium name="DOE Joint Genome Institute"/>
            <person name="Kuo A."/>
            <person name="Girlanda M."/>
            <person name="Perotto S."/>
            <person name="Kohler A."/>
            <person name="Nagy L.G."/>
            <person name="Floudas D."/>
            <person name="Copeland A."/>
            <person name="Barry K.W."/>
            <person name="Cichocki N."/>
            <person name="Veneault-Fourrey C."/>
            <person name="LaButti K."/>
            <person name="Lindquist E.A."/>
            <person name="Lipzen A."/>
            <person name="Lundell T."/>
            <person name="Morin E."/>
            <person name="Murat C."/>
            <person name="Sun H."/>
            <person name="Tunlid A."/>
            <person name="Henrissat B."/>
            <person name="Grigoriev I.V."/>
            <person name="Hibbett D.S."/>
            <person name="Martin F."/>
            <person name="Nordberg H.P."/>
            <person name="Cantor M.N."/>
            <person name="Hua S.X."/>
        </authorList>
    </citation>
    <scope>NUCLEOTIDE SEQUENCE [LARGE SCALE GENOMIC DNA]</scope>
    <source>
        <strain evidence="2 3">MUT 4182</strain>
    </source>
</reference>
<dbReference type="OrthoDB" id="3203875at2759"/>
<evidence type="ECO:0000256" key="1">
    <source>
        <dbReference type="SAM" id="MobiDB-lite"/>
    </source>
</evidence>
<evidence type="ECO:0000313" key="3">
    <source>
        <dbReference type="Proteomes" id="UP000054248"/>
    </source>
</evidence>
<sequence>MAPGAQDAKKPFADVFGDDREKSDGCEILFEEAETMMRSLYISTKRNVITPAVKLVSPPASYPKTSILRPATTPNPQPQESGEPKEFSPSEYTTDIGNASVVHQIYLEARNTGIPRTAEQELARQQRACEMVFKEMKEIAHEVQGHLNGRGYQEGPWPSVLQGVEGVSKEEKRKWLLERRALMIKRRSKCRLTAWDNNEAADHLFVVLHALYVCRQAGAERIMF</sequence>
<evidence type="ECO:0000313" key="2">
    <source>
        <dbReference type="EMBL" id="KIO29963.1"/>
    </source>
</evidence>
<dbReference type="EMBL" id="KN822977">
    <property type="protein sequence ID" value="KIO29963.1"/>
    <property type="molecule type" value="Genomic_DNA"/>
</dbReference>
<dbReference type="Proteomes" id="UP000054248">
    <property type="component" value="Unassembled WGS sequence"/>
</dbReference>
<protein>
    <submittedName>
        <fullName evidence="2">Uncharacterized protein</fullName>
    </submittedName>
</protein>
<feature type="region of interest" description="Disordered" evidence="1">
    <location>
        <begin position="60"/>
        <end position="93"/>
    </location>
</feature>
<dbReference type="HOGENOM" id="CLU_1235833_0_0_1"/>
<gene>
    <name evidence="2" type="ORF">M407DRAFT_226136</name>
</gene>
<dbReference type="AlphaFoldDB" id="A0A0C3L801"/>
<reference evidence="3" key="2">
    <citation type="submission" date="2015-01" db="EMBL/GenBank/DDBJ databases">
        <title>Evolutionary Origins and Diversification of the Mycorrhizal Mutualists.</title>
        <authorList>
            <consortium name="DOE Joint Genome Institute"/>
            <consortium name="Mycorrhizal Genomics Consortium"/>
            <person name="Kohler A."/>
            <person name="Kuo A."/>
            <person name="Nagy L.G."/>
            <person name="Floudas D."/>
            <person name="Copeland A."/>
            <person name="Barry K.W."/>
            <person name="Cichocki N."/>
            <person name="Veneault-Fourrey C."/>
            <person name="LaButti K."/>
            <person name="Lindquist E.A."/>
            <person name="Lipzen A."/>
            <person name="Lundell T."/>
            <person name="Morin E."/>
            <person name="Murat C."/>
            <person name="Riley R."/>
            <person name="Ohm R."/>
            <person name="Sun H."/>
            <person name="Tunlid A."/>
            <person name="Henrissat B."/>
            <person name="Grigoriev I.V."/>
            <person name="Hibbett D.S."/>
            <person name="Martin F."/>
        </authorList>
    </citation>
    <scope>NUCLEOTIDE SEQUENCE [LARGE SCALE GENOMIC DNA]</scope>
    <source>
        <strain evidence="3">MUT 4182</strain>
    </source>
</reference>
<accession>A0A0C3L801</accession>
<name>A0A0C3L801_9AGAM</name>
<proteinExistence type="predicted"/>